<dbReference type="GO" id="GO:0005737">
    <property type="term" value="C:cytoplasm"/>
    <property type="evidence" value="ECO:0007669"/>
    <property type="project" value="UniProtKB-SubCell"/>
</dbReference>
<dbReference type="STRING" id="1245769.A0A0C7N214"/>
<dbReference type="GeneID" id="34684005"/>
<feature type="compositionally biased region" description="Low complexity" evidence="6">
    <location>
        <begin position="278"/>
        <end position="296"/>
    </location>
</feature>
<evidence type="ECO:0000256" key="5">
    <source>
        <dbReference type="RuleBase" id="RU368013"/>
    </source>
</evidence>
<keyword evidence="3 5" id="KW-0653">Protein transport</keyword>
<dbReference type="Proteomes" id="UP000054304">
    <property type="component" value="Unassembled WGS sequence"/>
</dbReference>
<proteinExistence type="inferred from homology"/>
<dbReference type="GO" id="GO:0070628">
    <property type="term" value="F:proteasome binding"/>
    <property type="evidence" value="ECO:0007669"/>
    <property type="project" value="EnsemblFungi"/>
</dbReference>
<dbReference type="GO" id="GO:0015031">
    <property type="term" value="P:protein transport"/>
    <property type="evidence" value="ECO:0007669"/>
    <property type="project" value="UniProtKB-UniRule"/>
</dbReference>
<evidence type="ECO:0000256" key="4">
    <source>
        <dbReference type="ARBA" id="ARBA00023242"/>
    </source>
</evidence>
<accession>A0A0C7N214</accession>
<dbReference type="InterPro" id="IPR013868">
    <property type="entry name" value="Cut8/Sts1_fam"/>
</dbReference>
<keyword evidence="4 5" id="KW-0539">Nucleus</keyword>
<sequence>MSQSMGFSWGFKPASENCGSNTTSACKITKPRVKRRFTSDETVQTSATTVPVTHRPTRTMAKRKTAVSGIQGQPLPLARAVELMDRSLLQSTLLELVKLHPEIQSTFMALQPPSRTVDQYETILRAKLEQVYRNLPYSRLRDSSLNEENEGLSDYAFVRVKSHVLEFLNCLVDCVLESIPPQSQSALHSLRVLDAATKLLGQVPRFATASNNYYKNICYEQMAEIWCTVIRQVTEDLSFIASASGVEEWLQILGNHNDQSHGRLHKPLQLLQALQNPLDPSQTQSSSSFSQDQQPSNLWNNLV</sequence>
<evidence type="ECO:0000313" key="8">
    <source>
        <dbReference type="Proteomes" id="UP000054304"/>
    </source>
</evidence>
<dbReference type="GO" id="GO:0007059">
    <property type="term" value="P:chromosome segregation"/>
    <property type="evidence" value="ECO:0007669"/>
    <property type="project" value="EnsemblFungi"/>
</dbReference>
<evidence type="ECO:0000256" key="2">
    <source>
        <dbReference type="ARBA" id="ARBA00016204"/>
    </source>
</evidence>
<dbReference type="HOGENOM" id="CLU_054606_1_0_1"/>
<evidence type="ECO:0000256" key="6">
    <source>
        <dbReference type="SAM" id="MobiDB-lite"/>
    </source>
</evidence>
<dbReference type="Pfam" id="PF08559">
    <property type="entry name" value="Cut8"/>
    <property type="match status" value="1"/>
</dbReference>
<dbReference type="Gene3D" id="1.20.58.1590">
    <property type="entry name" value="Tethering factor for nuclear proteasome Cut8/Sts1"/>
    <property type="match status" value="1"/>
</dbReference>
<dbReference type="GO" id="GO:0031144">
    <property type="term" value="P:proteasome localization"/>
    <property type="evidence" value="ECO:0007669"/>
    <property type="project" value="UniProtKB-UniRule"/>
</dbReference>
<dbReference type="RefSeq" id="XP_022626846.1">
    <property type="nucleotide sequence ID" value="XM_022774783.1"/>
</dbReference>
<dbReference type="PANTHER" id="PTHR28032">
    <property type="entry name" value="FI02826P"/>
    <property type="match status" value="1"/>
</dbReference>
<gene>
    <name evidence="7" type="ORF">LALA0_S01e14774g</name>
</gene>
<comment type="subunit">
    <text evidence="5">Binds the proteasome.</text>
</comment>
<evidence type="ECO:0000256" key="3">
    <source>
        <dbReference type="ARBA" id="ARBA00022927"/>
    </source>
</evidence>
<organism evidence="7 8">
    <name type="scientific">Lachancea lanzarotensis</name>
    <dbReference type="NCBI Taxonomy" id="1245769"/>
    <lineage>
        <taxon>Eukaryota</taxon>
        <taxon>Fungi</taxon>
        <taxon>Dikarya</taxon>
        <taxon>Ascomycota</taxon>
        <taxon>Saccharomycotina</taxon>
        <taxon>Saccharomycetes</taxon>
        <taxon>Saccharomycetales</taxon>
        <taxon>Saccharomycetaceae</taxon>
        <taxon>Lachancea</taxon>
    </lineage>
</organism>
<feature type="region of interest" description="Disordered" evidence="6">
    <location>
        <begin position="39"/>
        <end position="60"/>
    </location>
</feature>
<name>A0A0C7N214_9SACH</name>
<evidence type="ECO:0000256" key="1">
    <source>
        <dbReference type="ARBA" id="ARBA00006199"/>
    </source>
</evidence>
<reference evidence="7 8" key="1">
    <citation type="submission" date="2014-12" db="EMBL/GenBank/DDBJ databases">
        <authorList>
            <person name="Neuveglise Cecile"/>
        </authorList>
    </citation>
    <scope>NUCLEOTIDE SEQUENCE [LARGE SCALE GENOMIC DNA]</scope>
    <source>
        <strain evidence="7 8">CBS 12615</strain>
    </source>
</reference>
<protein>
    <recommendedName>
        <fullName evidence="2 5">Tethering factor for nuclear proteasome STS1</fullName>
    </recommendedName>
</protein>
<comment type="function">
    <text evidence="5">Involved in ubiquitin-mediated protein degradation. Regulatory factor in the ubiquitin/proteasome pathway that controls the turnover of proteasome substrates. Targets proteasomes to the nucleus and facilitates the degradation of nuclear proteins.</text>
</comment>
<dbReference type="GO" id="GO:0071630">
    <property type="term" value="P:nuclear protein quality control by the ubiquitin-proteasome system"/>
    <property type="evidence" value="ECO:0007669"/>
    <property type="project" value="UniProtKB-UniRule"/>
</dbReference>
<comment type="subcellular location">
    <subcellularLocation>
        <location evidence="5">Cytoplasm</location>
    </subcellularLocation>
    <subcellularLocation>
        <location evidence="5">Nucleus</location>
    </subcellularLocation>
</comment>
<dbReference type="OrthoDB" id="10061064at2759"/>
<keyword evidence="5" id="KW-0813">Transport</keyword>
<evidence type="ECO:0000313" key="7">
    <source>
        <dbReference type="EMBL" id="CEP60604.1"/>
    </source>
</evidence>
<feature type="region of interest" description="Disordered" evidence="6">
    <location>
        <begin position="278"/>
        <end position="303"/>
    </location>
</feature>
<dbReference type="AlphaFoldDB" id="A0A0C7N214"/>
<comment type="similarity">
    <text evidence="1 5">Belongs to the cut8/STS1 family.</text>
</comment>
<keyword evidence="8" id="KW-1185">Reference proteome</keyword>
<dbReference type="InterPro" id="IPR038422">
    <property type="entry name" value="Cut8/Sts1_sf"/>
</dbReference>
<dbReference type="GO" id="GO:0031965">
    <property type="term" value="C:nuclear membrane"/>
    <property type="evidence" value="ECO:0007669"/>
    <property type="project" value="TreeGrafter"/>
</dbReference>
<keyword evidence="5" id="KW-0963">Cytoplasm</keyword>
<dbReference type="PANTHER" id="PTHR28032:SF1">
    <property type="entry name" value="FI02826P"/>
    <property type="match status" value="1"/>
</dbReference>
<dbReference type="EMBL" id="LN736360">
    <property type="protein sequence ID" value="CEP60604.1"/>
    <property type="molecule type" value="Genomic_DNA"/>
</dbReference>